<dbReference type="GO" id="GO:0016020">
    <property type="term" value="C:membrane"/>
    <property type="evidence" value="ECO:0007669"/>
    <property type="project" value="UniProtKB-SubCell"/>
</dbReference>
<reference evidence="9" key="3">
    <citation type="submission" date="2011-03" db="EMBL/GenBank/DDBJ databases">
        <title>Annotation of Magnaporthe poae ATCC 64411.</title>
        <authorList>
            <person name="Ma L.-J."/>
            <person name="Dead R."/>
            <person name="Young S.K."/>
            <person name="Zeng Q."/>
            <person name="Gargeya S."/>
            <person name="Fitzgerald M."/>
            <person name="Haas B."/>
            <person name="Abouelleil A."/>
            <person name="Alvarado L."/>
            <person name="Arachchi H.M."/>
            <person name="Berlin A."/>
            <person name="Brown A."/>
            <person name="Chapman S.B."/>
            <person name="Chen Z."/>
            <person name="Dunbar C."/>
            <person name="Freedman E."/>
            <person name="Gearin G."/>
            <person name="Gellesch M."/>
            <person name="Goldberg J."/>
            <person name="Griggs A."/>
            <person name="Gujja S."/>
            <person name="Heiman D."/>
            <person name="Howarth C."/>
            <person name="Larson L."/>
            <person name="Lui A."/>
            <person name="MacDonald P.J.P."/>
            <person name="Mehta T."/>
            <person name="Montmayeur A."/>
            <person name="Murphy C."/>
            <person name="Neiman D."/>
            <person name="Pearson M."/>
            <person name="Priest M."/>
            <person name="Roberts A."/>
            <person name="Saif S."/>
            <person name="Shea T."/>
            <person name="Shenoy N."/>
            <person name="Sisk P."/>
            <person name="Stolte C."/>
            <person name="Sykes S."/>
            <person name="Yandava C."/>
            <person name="Wortman J."/>
            <person name="Nusbaum C."/>
            <person name="Birren B."/>
        </authorList>
    </citation>
    <scope>NUCLEOTIDE SEQUENCE</scope>
    <source>
        <strain evidence="9">ATCC 64411</strain>
    </source>
</reference>
<evidence type="ECO:0000313" key="11">
    <source>
        <dbReference type="Proteomes" id="UP000011715"/>
    </source>
</evidence>
<accession>A0A0C4EFA1</accession>
<organism evidence="10 11">
    <name type="scientific">Magnaporthiopsis poae (strain ATCC 64411 / 73-15)</name>
    <name type="common">Kentucky bluegrass fungus</name>
    <name type="synonym">Magnaporthe poae</name>
    <dbReference type="NCBI Taxonomy" id="644358"/>
    <lineage>
        <taxon>Eukaryota</taxon>
        <taxon>Fungi</taxon>
        <taxon>Dikarya</taxon>
        <taxon>Ascomycota</taxon>
        <taxon>Pezizomycotina</taxon>
        <taxon>Sordariomycetes</taxon>
        <taxon>Sordariomycetidae</taxon>
        <taxon>Magnaporthales</taxon>
        <taxon>Magnaporthaceae</taxon>
        <taxon>Magnaporthiopsis</taxon>
    </lineage>
</organism>
<dbReference type="EnsemblFungi" id="MAPG_11440T0">
    <property type="protein sequence ID" value="MAPG_11440T0"/>
    <property type="gene ID" value="MAPG_11440"/>
</dbReference>
<feature type="transmembrane region" description="Helical" evidence="7">
    <location>
        <begin position="371"/>
        <end position="391"/>
    </location>
</feature>
<evidence type="ECO:0000256" key="5">
    <source>
        <dbReference type="ARBA" id="ARBA00038359"/>
    </source>
</evidence>
<dbReference type="PANTHER" id="PTHR33048:SF92">
    <property type="entry name" value="INTEGRAL MEMBRANE PROTEIN"/>
    <property type="match status" value="1"/>
</dbReference>
<evidence type="ECO:0000256" key="4">
    <source>
        <dbReference type="ARBA" id="ARBA00023136"/>
    </source>
</evidence>
<feature type="transmembrane region" description="Helical" evidence="7">
    <location>
        <begin position="40"/>
        <end position="65"/>
    </location>
</feature>
<evidence type="ECO:0000313" key="10">
    <source>
        <dbReference type="EnsemblFungi" id="MAPG_11440T0"/>
    </source>
</evidence>
<dbReference type="VEuPathDB" id="FungiDB:MAPG_11440"/>
<reference evidence="11" key="1">
    <citation type="submission" date="2010-05" db="EMBL/GenBank/DDBJ databases">
        <title>The genome sequence of Magnaporthe poae strain ATCC 64411.</title>
        <authorList>
            <person name="Ma L.-J."/>
            <person name="Dead R."/>
            <person name="Young S."/>
            <person name="Zeng Q."/>
            <person name="Koehrsen M."/>
            <person name="Alvarado L."/>
            <person name="Berlin A."/>
            <person name="Chapman S.B."/>
            <person name="Chen Z."/>
            <person name="Freedman E."/>
            <person name="Gellesch M."/>
            <person name="Goldberg J."/>
            <person name="Griggs A."/>
            <person name="Gujja S."/>
            <person name="Heilman E.R."/>
            <person name="Heiman D."/>
            <person name="Hepburn T."/>
            <person name="Howarth C."/>
            <person name="Jen D."/>
            <person name="Larson L."/>
            <person name="Mehta T."/>
            <person name="Neiman D."/>
            <person name="Pearson M."/>
            <person name="Roberts A."/>
            <person name="Saif S."/>
            <person name="Shea T."/>
            <person name="Shenoy N."/>
            <person name="Sisk P."/>
            <person name="Stolte C."/>
            <person name="Sykes S."/>
            <person name="Walk T."/>
            <person name="White J."/>
            <person name="Yandava C."/>
            <person name="Haas B."/>
            <person name="Nusbaum C."/>
            <person name="Birren B."/>
        </authorList>
    </citation>
    <scope>NUCLEOTIDE SEQUENCE [LARGE SCALE GENOMIC DNA]</scope>
    <source>
        <strain evidence="11">ATCC 64411 / 73-15</strain>
    </source>
</reference>
<comment type="subcellular location">
    <subcellularLocation>
        <location evidence="1">Membrane</location>
        <topology evidence="1">Multi-pass membrane protein</topology>
    </subcellularLocation>
</comment>
<sequence length="402" mass="44065">MVQPSEVMAVEWLMLSLAWILVGLRAAVRLQANHAHHAAVIVSDLFLVLGAFSILGLVVCDTLTYRMGAMTDFSMYSVELGKIRFATNYLFDVGLYLPKLSILAIYYQLVPTHQKALRAALHLLTAVTITAVLVTTFTDTFWCGRDPSINWAIGEGLCSTFTSTTLMVSNWSMCITIEALLFLLPVPLLRQVRSLAGGQKIGLIVVFSLGIVTMMVSAGRFISMMYTGNYISVYVWATTEFAVSIMVVACMALRPLAARTWRATTNKITHHLSGNNSKKGNGGSNPGTRTGRSSPCATPRVRWHLQGGVGKSCATLLVLCQIERRCRATGATGTTRSPRFRTACLGSGTTGGRVVQVWQMLCKKGAIMMDILRGGYFFFFFSISWRIWAAISDVVLREPMSG</sequence>
<dbReference type="InterPro" id="IPR052337">
    <property type="entry name" value="SAT4-like"/>
</dbReference>
<evidence type="ECO:0000256" key="3">
    <source>
        <dbReference type="ARBA" id="ARBA00022989"/>
    </source>
</evidence>
<reference evidence="10" key="4">
    <citation type="journal article" date="2015" name="G3 (Bethesda)">
        <title>Genome sequences of three phytopathogenic species of the Magnaporthaceae family of fungi.</title>
        <authorList>
            <person name="Okagaki L.H."/>
            <person name="Nunes C.C."/>
            <person name="Sailsbery J."/>
            <person name="Clay B."/>
            <person name="Brown D."/>
            <person name="John T."/>
            <person name="Oh Y."/>
            <person name="Young N."/>
            <person name="Fitzgerald M."/>
            <person name="Haas B.J."/>
            <person name="Zeng Q."/>
            <person name="Young S."/>
            <person name="Adiconis X."/>
            <person name="Fan L."/>
            <person name="Levin J.Z."/>
            <person name="Mitchell T.K."/>
            <person name="Okubara P.A."/>
            <person name="Farman M.L."/>
            <person name="Kohn L.M."/>
            <person name="Birren B."/>
            <person name="Ma L.-J."/>
            <person name="Dean R.A."/>
        </authorList>
    </citation>
    <scope>NUCLEOTIDE SEQUENCE</scope>
    <source>
        <strain evidence="10">ATCC 64411 / 73-15</strain>
    </source>
</reference>
<reference evidence="9" key="2">
    <citation type="submission" date="2010-05" db="EMBL/GenBank/DDBJ databases">
        <title>The Genome Sequence of Magnaporthe poae strain ATCC 64411.</title>
        <authorList>
            <consortium name="The Broad Institute Genome Sequencing Platform"/>
            <consortium name="Broad Institute Genome Sequencing Center for Infectious Disease"/>
            <person name="Ma L.-J."/>
            <person name="Dead R."/>
            <person name="Young S."/>
            <person name="Zeng Q."/>
            <person name="Koehrsen M."/>
            <person name="Alvarado L."/>
            <person name="Berlin A."/>
            <person name="Chapman S.B."/>
            <person name="Chen Z."/>
            <person name="Freedman E."/>
            <person name="Gellesch M."/>
            <person name="Goldberg J."/>
            <person name="Griggs A."/>
            <person name="Gujja S."/>
            <person name="Heilman E.R."/>
            <person name="Heiman D."/>
            <person name="Hepburn T."/>
            <person name="Howarth C."/>
            <person name="Jen D."/>
            <person name="Larson L."/>
            <person name="Mehta T."/>
            <person name="Neiman D."/>
            <person name="Pearson M."/>
            <person name="Roberts A."/>
            <person name="Saif S."/>
            <person name="Shea T."/>
            <person name="Shenoy N."/>
            <person name="Sisk P."/>
            <person name="Stolte C."/>
            <person name="Sykes S."/>
            <person name="Walk T."/>
            <person name="White J."/>
            <person name="Yandava C."/>
            <person name="Haas B."/>
            <person name="Nusbaum C."/>
            <person name="Birren B."/>
        </authorList>
    </citation>
    <scope>NUCLEOTIDE SEQUENCE</scope>
    <source>
        <strain evidence="9">ATCC 64411</strain>
    </source>
</reference>
<dbReference type="EMBL" id="GL876981">
    <property type="protein sequence ID" value="KLU92495.1"/>
    <property type="molecule type" value="Genomic_DNA"/>
</dbReference>
<evidence type="ECO:0000256" key="6">
    <source>
        <dbReference type="SAM" id="MobiDB-lite"/>
    </source>
</evidence>
<dbReference type="EMBL" id="ADBL01002820">
    <property type="status" value="NOT_ANNOTATED_CDS"/>
    <property type="molecule type" value="Genomic_DNA"/>
</dbReference>
<dbReference type="eggNOG" id="ENOG502SAPN">
    <property type="taxonomic scope" value="Eukaryota"/>
</dbReference>
<dbReference type="InterPro" id="IPR049326">
    <property type="entry name" value="Rhodopsin_dom_fungi"/>
</dbReference>
<feature type="transmembrane region" description="Helical" evidence="7">
    <location>
        <begin position="170"/>
        <end position="189"/>
    </location>
</feature>
<feature type="domain" description="Rhodopsin" evidence="8">
    <location>
        <begin position="29"/>
        <end position="258"/>
    </location>
</feature>
<evidence type="ECO:0000256" key="2">
    <source>
        <dbReference type="ARBA" id="ARBA00022692"/>
    </source>
</evidence>
<feature type="region of interest" description="Disordered" evidence="6">
    <location>
        <begin position="269"/>
        <end position="296"/>
    </location>
</feature>
<keyword evidence="3 7" id="KW-1133">Transmembrane helix</keyword>
<dbReference type="OMA" id="AVMSFEW"/>
<feature type="transmembrane region" description="Helical" evidence="7">
    <location>
        <begin position="12"/>
        <end position="28"/>
    </location>
</feature>
<feature type="transmembrane region" description="Helical" evidence="7">
    <location>
        <begin position="201"/>
        <end position="222"/>
    </location>
</feature>
<evidence type="ECO:0000256" key="1">
    <source>
        <dbReference type="ARBA" id="ARBA00004141"/>
    </source>
</evidence>
<dbReference type="OrthoDB" id="444631at2759"/>
<proteinExistence type="inferred from homology"/>
<protein>
    <recommendedName>
        <fullName evidence="8">Rhodopsin domain-containing protein</fullName>
    </recommendedName>
</protein>
<dbReference type="Proteomes" id="UP000011715">
    <property type="component" value="Unassembled WGS sequence"/>
</dbReference>
<evidence type="ECO:0000259" key="8">
    <source>
        <dbReference type="Pfam" id="PF20684"/>
    </source>
</evidence>
<dbReference type="AlphaFoldDB" id="A0A0C4EFA1"/>
<dbReference type="PANTHER" id="PTHR33048">
    <property type="entry name" value="PTH11-LIKE INTEGRAL MEMBRANE PROTEIN (AFU_ORTHOLOGUE AFUA_5G11245)"/>
    <property type="match status" value="1"/>
</dbReference>
<reference evidence="10" key="5">
    <citation type="submission" date="2015-06" db="UniProtKB">
        <authorList>
            <consortium name="EnsemblFungi"/>
        </authorList>
    </citation>
    <scope>IDENTIFICATION</scope>
    <source>
        <strain evidence="10">ATCC 64411</strain>
    </source>
</reference>
<keyword evidence="2 7" id="KW-0812">Transmembrane</keyword>
<feature type="compositionally biased region" description="Polar residues" evidence="6">
    <location>
        <begin position="286"/>
        <end position="296"/>
    </location>
</feature>
<feature type="transmembrane region" description="Helical" evidence="7">
    <location>
        <begin position="234"/>
        <end position="253"/>
    </location>
</feature>
<keyword evidence="11" id="KW-1185">Reference proteome</keyword>
<dbReference type="Pfam" id="PF20684">
    <property type="entry name" value="Fung_rhodopsin"/>
    <property type="match status" value="1"/>
</dbReference>
<dbReference type="STRING" id="644358.A0A0C4EFA1"/>
<keyword evidence="4 7" id="KW-0472">Membrane</keyword>
<evidence type="ECO:0000256" key="7">
    <source>
        <dbReference type="SAM" id="Phobius"/>
    </source>
</evidence>
<evidence type="ECO:0000313" key="9">
    <source>
        <dbReference type="EMBL" id="KLU92495.1"/>
    </source>
</evidence>
<feature type="transmembrane region" description="Helical" evidence="7">
    <location>
        <begin position="119"/>
        <end position="138"/>
    </location>
</feature>
<comment type="similarity">
    <text evidence="5">Belongs to the SAT4 family.</text>
</comment>
<name>A0A0C4EFA1_MAGP6</name>
<gene>
    <name evidence="9" type="ORF">MAPG_11440</name>
</gene>